<proteinExistence type="predicted"/>
<name>A0A8F9TU47_9BACT</name>
<evidence type="ECO:0000313" key="3">
    <source>
        <dbReference type="Proteomes" id="UP000825051"/>
    </source>
</evidence>
<gene>
    <name evidence="2" type="ORF">K0B96_12530</name>
</gene>
<accession>A0A8F9TU47</accession>
<feature type="region of interest" description="Disordered" evidence="1">
    <location>
        <begin position="1"/>
        <end position="48"/>
    </location>
</feature>
<dbReference type="SUPFAM" id="SSF158446">
    <property type="entry name" value="IVS-encoded protein-like"/>
    <property type="match status" value="1"/>
</dbReference>
<reference evidence="2" key="1">
    <citation type="submission" date="2021-08" db="EMBL/GenBank/DDBJ databases">
        <title>Genome of a novel bacterium of the phylum Verrucomicrobia, Oleiharenicola sp. KSB-15.</title>
        <authorList>
            <person name="Chung J.-H."/>
            <person name="Ahn J.-H."/>
            <person name="Yoon Y."/>
            <person name="Kim D.-Y."/>
            <person name="An S.-H."/>
            <person name="Park I."/>
            <person name="Yeon J."/>
        </authorList>
    </citation>
    <scope>NUCLEOTIDE SEQUENCE</scope>
    <source>
        <strain evidence="2">KSB-15</strain>
    </source>
</reference>
<organism evidence="2 3">
    <name type="scientific">Horticoccus luteus</name>
    <dbReference type="NCBI Taxonomy" id="2862869"/>
    <lineage>
        <taxon>Bacteria</taxon>
        <taxon>Pseudomonadati</taxon>
        <taxon>Verrucomicrobiota</taxon>
        <taxon>Opitutia</taxon>
        <taxon>Opitutales</taxon>
        <taxon>Opitutaceae</taxon>
        <taxon>Horticoccus</taxon>
    </lineage>
</organism>
<dbReference type="EMBL" id="CP080507">
    <property type="protein sequence ID" value="QYM78132.1"/>
    <property type="molecule type" value="Genomic_DNA"/>
</dbReference>
<dbReference type="Gene3D" id="1.20.1440.60">
    <property type="entry name" value="23S rRNA-intervening sequence"/>
    <property type="match status" value="1"/>
</dbReference>
<protein>
    <submittedName>
        <fullName evidence="2">Four helix bundle protein</fullName>
    </submittedName>
</protein>
<dbReference type="RefSeq" id="WP_220161236.1">
    <property type="nucleotide sequence ID" value="NZ_CP080507.1"/>
</dbReference>
<sequence length="160" mass="17918">MVKLQNPTSKLHRSAKLQLETKRPPNYAEANGTDWSVGEDSPATGRHPFDLEERTACFGAAIIRFLKKVPHGPNNNRLIDQLVGCGTSIGANYCEANEGVSKKDFRNIIGRCVKEAKETKFFLRMIATSEPALADQARTLYREAQELHLIFASIYRNTKP</sequence>
<keyword evidence="3" id="KW-1185">Reference proteome</keyword>
<dbReference type="NCBIfam" id="TIGR02436">
    <property type="entry name" value="four helix bundle protein"/>
    <property type="match status" value="1"/>
</dbReference>
<evidence type="ECO:0000313" key="2">
    <source>
        <dbReference type="EMBL" id="QYM78132.1"/>
    </source>
</evidence>
<dbReference type="InterPro" id="IPR012657">
    <property type="entry name" value="23S_rRNA-intervening_sequence"/>
</dbReference>
<evidence type="ECO:0000256" key="1">
    <source>
        <dbReference type="SAM" id="MobiDB-lite"/>
    </source>
</evidence>
<dbReference type="Pfam" id="PF05635">
    <property type="entry name" value="23S_rRNA_IVP"/>
    <property type="match status" value="1"/>
</dbReference>
<dbReference type="InterPro" id="IPR036583">
    <property type="entry name" value="23S_rRNA_IVS_sf"/>
</dbReference>
<dbReference type="KEGG" id="ole:K0B96_12530"/>
<dbReference type="AlphaFoldDB" id="A0A8F9TU47"/>
<dbReference type="Proteomes" id="UP000825051">
    <property type="component" value="Chromosome"/>
</dbReference>